<evidence type="ECO:0000256" key="9">
    <source>
        <dbReference type="SAM" id="SignalP"/>
    </source>
</evidence>
<evidence type="ECO:0000313" key="12">
    <source>
        <dbReference type="Proteomes" id="UP000664495"/>
    </source>
</evidence>
<dbReference type="NCBIfam" id="TIGR01167">
    <property type="entry name" value="LPXTG_anchor"/>
    <property type="match status" value="1"/>
</dbReference>
<feature type="chain" id="PRO_5045677585" evidence="9">
    <location>
        <begin position="28"/>
        <end position="3302"/>
    </location>
</feature>
<dbReference type="Gene3D" id="2.60.40.4270">
    <property type="entry name" value="Listeria-Bacteroides repeat domain"/>
    <property type="match status" value="22"/>
</dbReference>
<dbReference type="NCBIfam" id="TIGR02543">
    <property type="entry name" value="List_Bact_rpt"/>
    <property type="match status" value="16"/>
</dbReference>
<dbReference type="Proteomes" id="UP000664495">
    <property type="component" value="Unassembled WGS sequence"/>
</dbReference>
<gene>
    <name evidence="11" type="ORF">JZO85_12995</name>
</gene>
<dbReference type="InterPro" id="IPR019931">
    <property type="entry name" value="LPXTG_anchor"/>
</dbReference>
<feature type="region of interest" description="Disordered" evidence="7">
    <location>
        <begin position="3226"/>
        <end position="3270"/>
    </location>
</feature>
<comment type="caution">
    <text evidence="11">The sequence shown here is derived from an EMBL/GenBank/DDBJ whole genome shotgun (WGS) entry which is preliminary data.</text>
</comment>
<dbReference type="RefSeq" id="WP_207108965.1">
    <property type="nucleotide sequence ID" value="NZ_JAFLVR010000030.1"/>
</dbReference>
<keyword evidence="4" id="KW-0964">Secreted</keyword>
<name>A0ABS3HJX7_9ENTE</name>
<feature type="region of interest" description="Disordered" evidence="7">
    <location>
        <begin position="200"/>
        <end position="255"/>
    </location>
</feature>
<dbReference type="InterPro" id="IPR033764">
    <property type="entry name" value="Sdr_B"/>
</dbReference>
<sequence length="3302" mass="359576">MKKKNLISLVCVAVLSQYGLAPVTALANENENTVTGTMNSEDLKTNTILDDLPLNAAENAEEPAAESESTASETAEETAESTTETTEVEEAKTLNWEFKDPKQALTAGDDFTVKIKGTHSFAKIVLPEGIEYDLEKNTEELRPLISFDEEKRELQLTKIDEYEEIELVLTAEKAGDYELQMSDDAQEKIGDKLVFAVAEKAEETEESKEEEQKDADKKEETPREEQKKESETKTKIGPQAAQHSNVSLNVNSTPDDKITDSSKIINYIVDFSHSLSTDVLTDGKIVITLTNGVFVKVPTKSSNMKTLTMSYDKKTITIELNDDWNSGNVDSVSLSVKSAVGISKGDNISLNAEFTGKFKKETDSFSNVAKKDILFDTEGIKDVQPGTSDWAITGWKDTEVYAGTDTEILGYLRKDNESTKEGFSNLKIKIHISDVTKLNWFSKLFKQMAYHDIQNSLHAITLEDNQIQKIDDQTYIFTLGNISPEEVNNLLTFMNVNLPEDAQPGESVSVKAEYYNDDTQIFDVPVMTITVKEAETNFTFRYRRDTQGKELAPGQTFNTAVTIMGTTGKPIDDVVVETEVPDEVQPNKVVNGIMSSLPALKKVEYFDGVNWFEATSQGDDFLFPQDKTITKIRYYYIEVPYRPGAHQPFRTFYTVKSTSGAGDTFELPNSVTFTDAKGDARTIESTPNTLDYVVVADKKEQANKIATYKYLPKGDFGIVSSGDKYTRSYRLVSITGEIDQPYIFVKVPKGITVENKYNSIQYPYDNTYKSDYPRIGTPASPISKANNVGTFQTEDGDTVYYFKADDTKLSAADYIQMLLVENQYTIGYMMSGNYEVEVGMGSLTEDFTEPELNDFTAETLSTEMQTKLGASVSNYYSNKKVLTVGQGERVNTTVNVKGSEDADWKDATKNEVGTVTPGKKVSYKISMKNDGAERYSDVELVNILPHIGDALVSSPGSPRGSEFQINPDSGGIKVYLNGVETNDVTLQYSLSNDPVRFASPSGDPIGSGAWVSSVSDFSQVRAVRVSLPNARLNPGDELVLEYSGVVVLDAKRPANDTETFVAKNSVAYKFETEAGTLRVNEPAVSSVKTSIAQNDGLISGNVYIDLNRDGNKTGTEPGLNQVQFELFKKEGSDFVTTGLTSESSSDSSNNNGIFGFNDLKYGTYKVKVTLPSTKGAEFITIGTDKVEKIDATTAWVMKNGSTEFTINDATSHEIKDLSVPLYVSTPLNGTINFVNKDGNVVASDYGKDFTVELYKGTTRIAGTTAGDHGAYVFENLSIDSSDEYKIKATAPSGKSFVFTTANSTGEITIDMEPGIGTKDATDLYITDTDTPTASIAIDNGHGSGKDINPDSVTLTAADKTTSISTDWKITKGGTVEYSGTSAKGTISLEDQIGYLIGDKKAGDYTVEMTVTDFAGNKTTVTKNFSIKFATASYMVEATEYAKEENLLLYSGKLTKPKTDPTKAGYVFDKWVKDSDNTEWDFSTGTISEENLVLKATFKAAKQKVTFDINGGDASTQPDDIEKDTATTVDLSGVAAPTRKGYTFKHWYKQGDVGKADVGNSITMPAGGVTLVAEWEANSYKVTFDKNDGTGTMADQDFKYDTAQNLRTNGFARDGYSFQGWATSKTGAKKYDNNESVKNLSDKDKDTVTLYAVWKANEQTITFDVNGGDATSKPGDIKQDTATTVDLSGVAAPTRKGYTFKHWYKQSDASKADVGNSITMPAGGVTLVAEWEANSYKVTFDKNDGTGTMADQSFKYDTAQNLTANKFTRDGYTFQGWSTKKTGAYMYLDNASVNNLTAVKDETVTLYAIWKADSQIVQFDVNGGDISTKPGNISGDTDSTVDLSKVKAPARTGYTFKHWYKQGDASKADVGASITMPANGMTLVADWKANTYTVNFHKNTGTGTMTAQDFKYDETKKLTKNSFVKDGYTFIGWSTTSDGTSSFVDEASVSNLTADNNGSVDLYAVWSASAQVIQFDVNGGDTSSKPDNIDGSTDQIIDLSGVKIPTRTGYTFTHWYKQGDVAKADVGASVTMPAKGMTLVAEWEANDYKVVFNSNSGKGSMAEQDFKYDTAQNLTANTFTRDGYTFQGWSTKQLGTVAYSDGVSVTNLTTVKDEVVTLYAVWKADKQTIQFDVNGGDLTSKPADIEGDTDSTVDLSKVKAPKRTGYSFKHWYKQGDVSKADVGGSTTMPANGLTLVAEWEANSYTVNFHNNTGEGAMTPQVFKYDTAQKLTKNSFTKDGYTFAGWSTTADGTSSYVDEANVSNLTADKDGTFDLYAVWTAAEQVIQFDVNGGNASSKPDNISGDTASTIDLSKVKKPTRTGYTFKHWYKQGDAGKADVGDSITMPAGGLILVAEWEANSYKVTFDKNDGTGTMADQSFKYDTAQNLTANKFTRDGYTFQGWSTKKTGAYMYLDNASVNNLTAVKDETVTLYAIWKADSQIVQFDVNGGDISTKPGNISGDTDSTVDLSKVKEPTRTGYTFKHWYKQGDAAKADVGASITMPANGVTLVADWKANTYTVNFHKNTGTGTMTAQDFKYDETKKLTKNSFVKDGYTFVGWSTTSGGTSSYVDEATVSNLTADNNGSIDLYAVWSASAQIVQFDVNGGDVSSKPGNITGNTDDTIDLSSVKNPTRTGYTFKHWYKKGDTAKADVGKSVTMPAKGMTLVAEWEANNYTVKFNANGGTEAMADQAFVYDKAQALTENKFKRAGYNFAGWSTTANGAVNYADKANVTNLTGDKDGEVELFAVWNATEQTIAFDVNGGDAATKPADIKQKTDTDVDLAKVTAPTRKGYTFTHWYVQGDAAKAPMTSTFKMPAGGLVLVAEWQANDYTVAFDANGGTGAMSDQSFTYDAEQKLTANAFDRTNYDFVGWSTTKTGSVKYANEEAIKNLTDVKDGTETLYAVWKLQERVISFDVNGGDLATQPKDIQTGIGENVELDKVTAPTREGYTFDHWYDKEDAAKAAVSGTIPMPDKNMVLVAAWKANHYKVAFKANGGTGTMKDQAFVYDTPQELTANAFERKNYDFIGWSTEKDGVVAHYDKDSVDNLTAKDGDTVTLYAIWEKKAVLPVIKANNIVLTTEQVEEFMTANVLDKKIAELSDAKVIDENTDDVLASYENISVDISAVKGKKGVYKAALSYETKARSTVESREIDVTVIDPAQKIQTISFDVNGGDTKTQPADITAPVGTTVSLKDVKNPTRSGYTFSGWFNGETKVGETVEMPENGMKLVAHWSQDNGNSGTSAGTGGSKTSINGLSSTSTTSTSGKSLPKTNDTPTVGMTIVGGMLALLALFGFKKKKDEESESESK</sequence>
<keyword evidence="6" id="KW-0572">Peptidoglycan-anchor</keyword>
<evidence type="ECO:0000256" key="2">
    <source>
        <dbReference type="ARBA" id="ARBA00004613"/>
    </source>
</evidence>
<keyword evidence="8" id="KW-0472">Membrane</keyword>
<evidence type="ECO:0000256" key="8">
    <source>
        <dbReference type="SAM" id="Phobius"/>
    </source>
</evidence>
<dbReference type="Pfam" id="PF09479">
    <property type="entry name" value="Flg_new"/>
    <property type="match status" value="22"/>
</dbReference>
<dbReference type="Pfam" id="PF17210">
    <property type="entry name" value="SdrD_B"/>
    <property type="match status" value="1"/>
</dbReference>
<feature type="region of interest" description="Disordered" evidence="7">
    <location>
        <begin position="59"/>
        <end position="91"/>
    </location>
</feature>
<keyword evidence="3" id="KW-0134">Cell wall</keyword>
<reference evidence="11 12" key="1">
    <citation type="submission" date="2021-03" db="EMBL/GenBank/DDBJ databases">
        <title>Enterococcal diversity collection.</title>
        <authorList>
            <person name="Gilmore M.S."/>
            <person name="Schwartzman J."/>
            <person name="Van Tyne D."/>
            <person name="Martin M."/>
            <person name="Earl A.M."/>
            <person name="Manson A.L."/>
            <person name="Straub T."/>
            <person name="Salamzade R."/>
            <person name="Saavedra J."/>
            <person name="Lebreton F."/>
            <person name="Prichula J."/>
            <person name="Schaufler K."/>
            <person name="Gaca A."/>
            <person name="Sgardioli B."/>
            <person name="Wagenaar J."/>
            <person name="Strong T."/>
        </authorList>
    </citation>
    <scope>NUCLEOTIDE SEQUENCE [LARGE SCALE GENOMIC DNA]</scope>
    <source>
        <strain evidence="11 12">MJM16</strain>
    </source>
</reference>
<organism evidence="11 12">
    <name type="scientific">Candidatus Enterococcus murrayae</name>
    <dbReference type="NCBI Taxonomy" id="2815321"/>
    <lineage>
        <taxon>Bacteria</taxon>
        <taxon>Bacillati</taxon>
        <taxon>Bacillota</taxon>
        <taxon>Bacilli</taxon>
        <taxon>Lactobacillales</taxon>
        <taxon>Enterococcaceae</taxon>
        <taxon>Enterococcus</taxon>
    </lineage>
</organism>
<keyword evidence="8" id="KW-1133">Transmembrane helix</keyword>
<protein>
    <submittedName>
        <fullName evidence="11">InlB B-repeat-containing protein</fullName>
    </submittedName>
</protein>
<keyword evidence="8" id="KW-0812">Transmembrane</keyword>
<feature type="compositionally biased region" description="Basic and acidic residues" evidence="7">
    <location>
        <begin position="210"/>
        <end position="234"/>
    </location>
</feature>
<keyword evidence="12" id="KW-1185">Reference proteome</keyword>
<dbReference type="SUPFAM" id="SSF117074">
    <property type="entry name" value="Hypothetical protein PA1324"/>
    <property type="match status" value="1"/>
</dbReference>
<evidence type="ECO:0000256" key="5">
    <source>
        <dbReference type="ARBA" id="ARBA00022729"/>
    </source>
</evidence>
<proteinExistence type="predicted"/>
<dbReference type="Gene3D" id="2.60.40.10">
    <property type="entry name" value="Immunoglobulins"/>
    <property type="match status" value="1"/>
</dbReference>
<feature type="transmembrane region" description="Helical" evidence="8">
    <location>
        <begin position="3271"/>
        <end position="3289"/>
    </location>
</feature>
<dbReference type="InterPro" id="IPR042229">
    <property type="entry name" value="Listeria/Bacterioides_rpt_sf"/>
</dbReference>
<feature type="domain" description="Gram-positive cocci surface proteins LPxTG" evidence="10">
    <location>
        <begin position="3263"/>
        <end position="3300"/>
    </location>
</feature>
<evidence type="ECO:0000256" key="6">
    <source>
        <dbReference type="ARBA" id="ARBA00023088"/>
    </source>
</evidence>
<evidence type="ECO:0000256" key="4">
    <source>
        <dbReference type="ARBA" id="ARBA00022525"/>
    </source>
</evidence>
<feature type="signal peptide" evidence="9">
    <location>
        <begin position="1"/>
        <end position="27"/>
    </location>
</feature>
<feature type="compositionally biased region" description="Polar residues" evidence="7">
    <location>
        <begin position="3260"/>
        <end position="3270"/>
    </location>
</feature>
<accession>A0ABS3HJX7</accession>
<evidence type="ECO:0000259" key="10">
    <source>
        <dbReference type="PROSITE" id="PS50847"/>
    </source>
</evidence>
<feature type="compositionally biased region" description="Low complexity" evidence="7">
    <location>
        <begin position="3243"/>
        <end position="3259"/>
    </location>
</feature>
<dbReference type="PROSITE" id="PS50847">
    <property type="entry name" value="GRAM_POS_ANCHORING"/>
    <property type="match status" value="1"/>
</dbReference>
<evidence type="ECO:0000256" key="1">
    <source>
        <dbReference type="ARBA" id="ARBA00004196"/>
    </source>
</evidence>
<evidence type="ECO:0000313" key="11">
    <source>
        <dbReference type="EMBL" id="MBO0453195.1"/>
    </source>
</evidence>
<dbReference type="EMBL" id="JAFLVR010000030">
    <property type="protein sequence ID" value="MBO0453195.1"/>
    <property type="molecule type" value="Genomic_DNA"/>
</dbReference>
<keyword evidence="5 9" id="KW-0732">Signal</keyword>
<dbReference type="Pfam" id="PF00746">
    <property type="entry name" value="Gram_pos_anchor"/>
    <property type="match status" value="1"/>
</dbReference>
<dbReference type="InterPro" id="IPR013783">
    <property type="entry name" value="Ig-like_fold"/>
</dbReference>
<evidence type="ECO:0000256" key="7">
    <source>
        <dbReference type="SAM" id="MobiDB-lite"/>
    </source>
</evidence>
<dbReference type="InterPro" id="IPR013378">
    <property type="entry name" value="InlB-like_B-rpt"/>
</dbReference>
<comment type="subcellular location">
    <subcellularLocation>
        <location evidence="1">Cell envelope</location>
    </subcellularLocation>
    <subcellularLocation>
        <location evidence="2">Secreted</location>
    </subcellularLocation>
</comment>
<feature type="compositionally biased region" description="Polar residues" evidence="7">
    <location>
        <begin position="241"/>
        <end position="253"/>
    </location>
</feature>
<evidence type="ECO:0000256" key="3">
    <source>
        <dbReference type="ARBA" id="ARBA00022512"/>
    </source>
</evidence>